<evidence type="ECO:0000313" key="3">
    <source>
        <dbReference type="Proteomes" id="UP000024816"/>
    </source>
</evidence>
<sequence>MTQRTEPRLKLPRHRRGRAELEALRTLAREAALRGESLASIRARLHIPEPTLTLWARQDGYRQIDLKARAEAQKEAEAAEAAARGEGADAVEAIREQAEELWDLCEEMQDRPSTGARRQVALARARTLALAEAGHLEAAEEEMASVRRIARLLAFGRAGTGEMERFQTRALLLADDLEFQAALSGSPDEDAPQPPPPLPPGAVSHLPLTLDDLIREENERLARRNPWTALVEARKQLAEKRGEDDP</sequence>
<dbReference type="Proteomes" id="UP000024816">
    <property type="component" value="Unassembled WGS sequence"/>
</dbReference>
<comment type="caution">
    <text evidence="2">The sequence shown here is derived from an EMBL/GenBank/DDBJ whole genome shotgun (WGS) entry which is preliminary data.</text>
</comment>
<organism evidence="2 3">
    <name type="scientific">Hyphomonas jannaschiana VP2</name>
    <dbReference type="NCBI Taxonomy" id="1280952"/>
    <lineage>
        <taxon>Bacteria</taxon>
        <taxon>Pseudomonadati</taxon>
        <taxon>Pseudomonadota</taxon>
        <taxon>Alphaproteobacteria</taxon>
        <taxon>Hyphomonadales</taxon>
        <taxon>Hyphomonadaceae</taxon>
        <taxon>Hyphomonas</taxon>
    </lineage>
</organism>
<name>A0A059FLA2_9PROT</name>
<proteinExistence type="predicted"/>
<keyword evidence="3" id="KW-1185">Reference proteome</keyword>
<evidence type="ECO:0000256" key="1">
    <source>
        <dbReference type="SAM" id="MobiDB-lite"/>
    </source>
</evidence>
<dbReference type="OrthoDB" id="9962912at2"/>
<dbReference type="RefSeq" id="WP_035577565.1">
    <property type="nucleotide sequence ID" value="NZ_ARYJ01000001.1"/>
</dbReference>
<dbReference type="EMBL" id="ARYJ01000001">
    <property type="protein sequence ID" value="KCZ91316.1"/>
    <property type="molecule type" value="Genomic_DNA"/>
</dbReference>
<dbReference type="PATRIC" id="fig|1280952.3.peg.448"/>
<protein>
    <submittedName>
        <fullName evidence="2">Uncharacterized protein</fullName>
    </submittedName>
</protein>
<dbReference type="AlphaFoldDB" id="A0A059FLA2"/>
<reference evidence="2 3" key="1">
    <citation type="journal article" date="2014" name="Antonie Van Leeuwenhoek">
        <title>Hyphomonas beringensis sp. nov. and Hyphomonas chukchiensis sp. nov., isolated from surface seawater of the Bering Sea and Chukchi Sea.</title>
        <authorList>
            <person name="Li C."/>
            <person name="Lai Q."/>
            <person name="Li G."/>
            <person name="Dong C."/>
            <person name="Wang J."/>
            <person name="Liao Y."/>
            <person name="Shao Z."/>
        </authorList>
    </citation>
    <scope>NUCLEOTIDE SEQUENCE [LARGE SCALE GENOMIC DNA]</scope>
    <source>
        <strain evidence="2 3">VP2</strain>
    </source>
</reference>
<evidence type="ECO:0000313" key="2">
    <source>
        <dbReference type="EMBL" id="KCZ91316.1"/>
    </source>
</evidence>
<accession>A0A059FLA2</accession>
<gene>
    <name evidence="2" type="ORF">HJA_02220</name>
</gene>
<feature type="region of interest" description="Disordered" evidence="1">
    <location>
        <begin position="184"/>
        <end position="206"/>
    </location>
</feature>